<accession>A0ABP9CXC3</accession>
<feature type="transmembrane region" description="Helical" evidence="1">
    <location>
        <begin position="58"/>
        <end position="80"/>
    </location>
</feature>
<protein>
    <recommendedName>
        <fullName evidence="5">Secreted protein</fullName>
    </recommendedName>
</protein>
<proteinExistence type="predicted"/>
<name>A0ABP9CXC3_9ACTN</name>
<dbReference type="EMBL" id="BAABKQ010000001">
    <property type="protein sequence ID" value="GAA4821712.1"/>
    <property type="molecule type" value="Genomic_DNA"/>
</dbReference>
<evidence type="ECO:0000256" key="2">
    <source>
        <dbReference type="SAM" id="SignalP"/>
    </source>
</evidence>
<evidence type="ECO:0000313" key="4">
    <source>
        <dbReference type="Proteomes" id="UP001500839"/>
    </source>
</evidence>
<dbReference type="RefSeq" id="WP_200171489.1">
    <property type="nucleotide sequence ID" value="NZ_BAABKQ010000001.1"/>
</dbReference>
<keyword evidence="4" id="KW-1185">Reference proteome</keyword>
<dbReference type="Proteomes" id="UP001500839">
    <property type="component" value="Unassembled WGS sequence"/>
</dbReference>
<evidence type="ECO:0008006" key="5">
    <source>
        <dbReference type="Google" id="ProtNLM"/>
    </source>
</evidence>
<gene>
    <name evidence="3" type="ORF">GCM10023353_32560</name>
</gene>
<keyword evidence="1" id="KW-0472">Membrane</keyword>
<keyword evidence="1" id="KW-1133">Transmembrane helix</keyword>
<evidence type="ECO:0000313" key="3">
    <source>
        <dbReference type="EMBL" id="GAA4821712.1"/>
    </source>
</evidence>
<keyword evidence="1" id="KW-0812">Transmembrane</keyword>
<feature type="signal peptide" evidence="2">
    <location>
        <begin position="1"/>
        <end position="26"/>
    </location>
</feature>
<comment type="caution">
    <text evidence="3">The sequence shown here is derived from an EMBL/GenBank/DDBJ whole genome shotgun (WGS) entry which is preliminary data.</text>
</comment>
<reference evidence="4" key="1">
    <citation type="journal article" date="2019" name="Int. J. Syst. Evol. Microbiol.">
        <title>The Global Catalogue of Microorganisms (GCM) 10K type strain sequencing project: providing services to taxonomists for standard genome sequencing and annotation.</title>
        <authorList>
            <consortium name="The Broad Institute Genomics Platform"/>
            <consortium name="The Broad Institute Genome Sequencing Center for Infectious Disease"/>
            <person name="Wu L."/>
            <person name="Ma J."/>
        </authorList>
    </citation>
    <scope>NUCLEOTIDE SEQUENCE [LARGE SCALE GENOMIC DNA]</scope>
    <source>
        <strain evidence="4">JCM 18542</strain>
    </source>
</reference>
<evidence type="ECO:0000256" key="1">
    <source>
        <dbReference type="SAM" id="Phobius"/>
    </source>
</evidence>
<feature type="chain" id="PRO_5046258211" description="Secreted protein" evidence="2">
    <location>
        <begin position="27"/>
        <end position="90"/>
    </location>
</feature>
<organism evidence="3 4">
    <name type="scientific">Tomitella cavernea</name>
    <dbReference type="NCBI Taxonomy" id="1387982"/>
    <lineage>
        <taxon>Bacteria</taxon>
        <taxon>Bacillati</taxon>
        <taxon>Actinomycetota</taxon>
        <taxon>Actinomycetes</taxon>
        <taxon>Mycobacteriales</taxon>
        <taxon>Tomitella</taxon>
    </lineage>
</organism>
<sequence length="90" mass="8654">MKMMRYVAAPVAAVTIAVSGAGVASAATPGDIAQGINLGQSVAQYPGSVANMLLGQPYGGAAATIIGLLGGSIGLGLALAPGVELPTMPF</sequence>
<keyword evidence="2" id="KW-0732">Signal</keyword>